<evidence type="ECO:0000259" key="5">
    <source>
        <dbReference type="PROSITE" id="PS50931"/>
    </source>
</evidence>
<keyword evidence="4" id="KW-0804">Transcription</keyword>
<organism evidence="6 7">
    <name type="scientific">Streptomyces endocoffeicus</name>
    <dbReference type="NCBI Taxonomy" id="2898945"/>
    <lineage>
        <taxon>Bacteria</taxon>
        <taxon>Bacillati</taxon>
        <taxon>Actinomycetota</taxon>
        <taxon>Actinomycetes</taxon>
        <taxon>Kitasatosporales</taxon>
        <taxon>Streptomycetaceae</taxon>
        <taxon>Streptomyces</taxon>
    </lineage>
</organism>
<evidence type="ECO:0000256" key="2">
    <source>
        <dbReference type="ARBA" id="ARBA00023015"/>
    </source>
</evidence>
<gene>
    <name evidence="6" type="ORF">JK364_00130</name>
</gene>
<dbReference type="Gene3D" id="3.40.190.10">
    <property type="entry name" value="Periplasmic binding protein-like II"/>
    <property type="match status" value="2"/>
</dbReference>
<reference evidence="6 7" key="1">
    <citation type="submission" date="2021-01" db="EMBL/GenBank/DDBJ databases">
        <title>WGS of actinomycetes isolated from Thailand.</title>
        <authorList>
            <person name="Thawai C."/>
        </authorList>
    </citation>
    <scope>NUCLEOTIDE SEQUENCE [LARGE SCALE GENOMIC DNA]</scope>
    <source>
        <strain evidence="6 7">CA3R110</strain>
    </source>
</reference>
<dbReference type="Gene3D" id="1.10.10.10">
    <property type="entry name" value="Winged helix-like DNA-binding domain superfamily/Winged helix DNA-binding domain"/>
    <property type="match status" value="1"/>
</dbReference>
<keyword evidence="2" id="KW-0805">Transcription regulation</keyword>
<protein>
    <submittedName>
        <fullName evidence="6">LysR family transcriptional regulator</fullName>
    </submittedName>
</protein>
<dbReference type="PANTHER" id="PTHR30346">
    <property type="entry name" value="TRANSCRIPTIONAL DUAL REGULATOR HCAR-RELATED"/>
    <property type="match status" value="1"/>
</dbReference>
<evidence type="ECO:0000256" key="4">
    <source>
        <dbReference type="ARBA" id="ARBA00023163"/>
    </source>
</evidence>
<accession>A0ABS1PFM4</accession>
<keyword evidence="3" id="KW-0238">DNA-binding</keyword>
<dbReference type="PRINTS" id="PR00039">
    <property type="entry name" value="HTHLYSR"/>
</dbReference>
<dbReference type="CDD" id="cd08414">
    <property type="entry name" value="PBP2_LTTR_aromatics_like"/>
    <property type="match status" value="1"/>
</dbReference>
<sequence length="292" mass="31071">MELRELRSFVAVATSGGFGRAAEQLHLAQPAVSQQVKRLERELGAPLFRRTTRSVELTPAGVRLLERAKVILAEVDRAADEVRHVQAGGIGKVSVGFVGTATYDLLPTLSRRVRAHLPGITLELRGEQLSPALSAALLASELDLAVMRDPGPESGLAVSRLRTERLVVVLPTDHRLADVGSINIADLRDDVFVLHPSGRRSAVHATVIEACRAAGFTPVDIVEVAETATLVNFVAAGIGVSVVPHPVMALNLAGVRYAELIDPPQLDLVLGQRHGELQPASQAVAHIIASTV</sequence>
<dbReference type="InterPro" id="IPR005119">
    <property type="entry name" value="LysR_subst-bd"/>
</dbReference>
<proteinExistence type="inferred from homology"/>
<evidence type="ECO:0000313" key="7">
    <source>
        <dbReference type="Proteomes" id="UP000621510"/>
    </source>
</evidence>
<evidence type="ECO:0000313" key="6">
    <source>
        <dbReference type="EMBL" id="MBL1110830.1"/>
    </source>
</evidence>
<feature type="domain" description="HTH lysR-type" evidence="5">
    <location>
        <begin position="1"/>
        <end position="58"/>
    </location>
</feature>
<dbReference type="SUPFAM" id="SSF53850">
    <property type="entry name" value="Periplasmic binding protein-like II"/>
    <property type="match status" value="1"/>
</dbReference>
<dbReference type="EMBL" id="JAERRG010000001">
    <property type="protein sequence ID" value="MBL1110830.1"/>
    <property type="molecule type" value="Genomic_DNA"/>
</dbReference>
<dbReference type="InterPro" id="IPR000847">
    <property type="entry name" value="LysR_HTH_N"/>
</dbReference>
<comment type="caution">
    <text evidence="6">The sequence shown here is derived from an EMBL/GenBank/DDBJ whole genome shotgun (WGS) entry which is preliminary data.</text>
</comment>
<dbReference type="Pfam" id="PF00126">
    <property type="entry name" value="HTH_1"/>
    <property type="match status" value="1"/>
</dbReference>
<evidence type="ECO:0000256" key="1">
    <source>
        <dbReference type="ARBA" id="ARBA00009437"/>
    </source>
</evidence>
<dbReference type="Proteomes" id="UP000621510">
    <property type="component" value="Unassembled WGS sequence"/>
</dbReference>
<comment type="similarity">
    <text evidence="1">Belongs to the LysR transcriptional regulatory family.</text>
</comment>
<name>A0ABS1PFM4_9ACTN</name>
<dbReference type="PROSITE" id="PS50931">
    <property type="entry name" value="HTH_LYSR"/>
    <property type="match status" value="1"/>
</dbReference>
<dbReference type="InterPro" id="IPR036388">
    <property type="entry name" value="WH-like_DNA-bd_sf"/>
</dbReference>
<dbReference type="InterPro" id="IPR036390">
    <property type="entry name" value="WH_DNA-bd_sf"/>
</dbReference>
<keyword evidence="7" id="KW-1185">Reference proteome</keyword>
<dbReference type="RefSeq" id="WP_201846237.1">
    <property type="nucleotide sequence ID" value="NZ_JAERRG010000001.1"/>
</dbReference>
<evidence type="ECO:0000256" key="3">
    <source>
        <dbReference type="ARBA" id="ARBA00023125"/>
    </source>
</evidence>
<dbReference type="SUPFAM" id="SSF46785">
    <property type="entry name" value="Winged helix' DNA-binding domain"/>
    <property type="match status" value="1"/>
</dbReference>
<dbReference type="Pfam" id="PF03466">
    <property type="entry name" value="LysR_substrate"/>
    <property type="match status" value="1"/>
</dbReference>
<dbReference type="PANTHER" id="PTHR30346:SF28">
    <property type="entry name" value="HTH-TYPE TRANSCRIPTIONAL REGULATOR CYNR"/>
    <property type="match status" value="1"/>
</dbReference>